<gene>
    <name evidence="2" type="ORF">J2Z71_000029</name>
</gene>
<dbReference type="InterPro" id="IPR012454">
    <property type="entry name" value="DUF1659"/>
</dbReference>
<keyword evidence="3" id="KW-1185">Reference proteome</keyword>
<feature type="domain" description="DUF1659" evidence="1">
    <location>
        <begin position="2"/>
        <end position="70"/>
    </location>
</feature>
<sequence length="74" mass="8589">MIKKEILNRKLKLEFENGLSESGRELKKTKTYSNLNEKAELEDIYDFAKDLSSLCKKEHLATKTVIEELLTKEA</sequence>
<reference evidence="2 3" key="1">
    <citation type="submission" date="2021-03" db="EMBL/GenBank/DDBJ databases">
        <title>Genomic Encyclopedia of Type Strains, Phase IV (KMG-IV): sequencing the most valuable type-strain genomes for metagenomic binning, comparative biology and taxonomic classification.</title>
        <authorList>
            <person name="Goeker M."/>
        </authorList>
    </citation>
    <scope>NUCLEOTIDE SEQUENCE [LARGE SCALE GENOMIC DNA]</scope>
    <source>
        <strain evidence="2 3">DSM 27563</strain>
    </source>
</reference>
<dbReference type="Proteomes" id="UP001519306">
    <property type="component" value="Unassembled WGS sequence"/>
</dbReference>
<dbReference type="RefSeq" id="WP_210059820.1">
    <property type="nucleotide sequence ID" value="NZ_JAGGLJ010000001.1"/>
</dbReference>
<evidence type="ECO:0000313" key="3">
    <source>
        <dbReference type="Proteomes" id="UP001519306"/>
    </source>
</evidence>
<protein>
    <recommendedName>
        <fullName evidence="1">DUF1659 domain-containing protein</fullName>
    </recommendedName>
</protein>
<name>A0ABS4KD27_9FIRM</name>
<proteinExistence type="predicted"/>
<dbReference type="Pfam" id="PF07872">
    <property type="entry name" value="DUF1659"/>
    <property type="match status" value="1"/>
</dbReference>
<dbReference type="EMBL" id="JAGGLJ010000001">
    <property type="protein sequence ID" value="MBP2024514.1"/>
    <property type="molecule type" value="Genomic_DNA"/>
</dbReference>
<accession>A0ABS4KD27</accession>
<evidence type="ECO:0000259" key="1">
    <source>
        <dbReference type="Pfam" id="PF07872"/>
    </source>
</evidence>
<organism evidence="2 3">
    <name type="scientific">Peptoniphilus stercorisuis</name>
    <dbReference type="NCBI Taxonomy" id="1436965"/>
    <lineage>
        <taxon>Bacteria</taxon>
        <taxon>Bacillati</taxon>
        <taxon>Bacillota</taxon>
        <taxon>Tissierellia</taxon>
        <taxon>Tissierellales</taxon>
        <taxon>Peptoniphilaceae</taxon>
        <taxon>Peptoniphilus</taxon>
    </lineage>
</organism>
<comment type="caution">
    <text evidence="2">The sequence shown here is derived from an EMBL/GenBank/DDBJ whole genome shotgun (WGS) entry which is preliminary data.</text>
</comment>
<evidence type="ECO:0000313" key="2">
    <source>
        <dbReference type="EMBL" id="MBP2024514.1"/>
    </source>
</evidence>